<dbReference type="InterPro" id="IPR002156">
    <property type="entry name" value="RNaseH_domain"/>
</dbReference>
<dbReference type="PANTHER" id="PTHR47074:SF48">
    <property type="entry name" value="POLYNUCLEOTIDYL TRANSFERASE, RIBONUCLEASE H-LIKE SUPERFAMILY PROTEIN"/>
    <property type="match status" value="1"/>
</dbReference>
<evidence type="ECO:0000313" key="3">
    <source>
        <dbReference type="Proteomes" id="UP001280121"/>
    </source>
</evidence>
<sequence length="159" mass="17251">MGVIKINSIVAISPSDKVVGLGIVIHDHEGRIMASYAQNLSIALSPQTIEAAAILRGLDLAVEVGLYPAIVESDALTVVNLINYKSSPLTEIGLVILDIIHLLDSFSFVYFCHVSRVANTVAHSLAKVTLPLNFEFVWLEKCPPPCVELLFLVDKPSLM</sequence>
<dbReference type="Gene3D" id="3.30.420.10">
    <property type="entry name" value="Ribonuclease H-like superfamily/Ribonuclease H"/>
    <property type="match status" value="1"/>
</dbReference>
<evidence type="ECO:0000313" key="2">
    <source>
        <dbReference type="EMBL" id="KAK2661402.1"/>
    </source>
</evidence>
<dbReference type="Pfam" id="PF13456">
    <property type="entry name" value="RVT_3"/>
    <property type="match status" value="1"/>
</dbReference>
<reference evidence="2" key="1">
    <citation type="journal article" date="2023" name="Plant J.">
        <title>Genome sequences and population genomics provide insights into the demographic history, inbreeding, and mutation load of two 'living fossil' tree species of Dipteronia.</title>
        <authorList>
            <person name="Feng Y."/>
            <person name="Comes H.P."/>
            <person name="Chen J."/>
            <person name="Zhu S."/>
            <person name="Lu R."/>
            <person name="Zhang X."/>
            <person name="Li P."/>
            <person name="Qiu J."/>
            <person name="Olsen K.M."/>
            <person name="Qiu Y."/>
        </authorList>
    </citation>
    <scope>NUCLEOTIDE SEQUENCE</scope>
    <source>
        <strain evidence="2">KIB01</strain>
    </source>
</reference>
<dbReference type="CDD" id="cd06222">
    <property type="entry name" value="RNase_H_like"/>
    <property type="match status" value="1"/>
</dbReference>
<accession>A0AAD9XL69</accession>
<dbReference type="InterPro" id="IPR012337">
    <property type="entry name" value="RNaseH-like_sf"/>
</dbReference>
<dbReference type="InterPro" id="IPR052929">
    <property type="entry name" value="RNase_H-like_EbsB-rel"/>
</dbReference>
<dbReference type="PANTHER" id="PTHR47074">
    <property type="entry name" value="BNAC02G40300D PROTEIN"/>
    <property type="match status" value="1"/>
</dbReference>
<gene>
    <name evidence="2" type="ORF">Ddye_007935</name>
</gene>
<dbReference type="EMBL" id="JANJYI010000002">
    <property type="protein sequence ID" value="KAK2661402.1"/>
    <property type="molecule type" value="Genomic_DNA"/>
</dbReference>
<evidence type="ECO:0000259" key="1">
    <source>
        <dbReference type="Pfam" id="PF13456"/>
    </source>
</evidence>
<keyword evidence="3" id="KW-1185">Reference proteome</keyword>
<dbReference type="GO" id="GO:0004523">
    <property type="term" value="F:RNA-DNA hybrid ribonuclease activity"/>
    <property type="evidence" value="ECO:0007669"/>
    <property type="project" value="InterPro"/>
</dbReference>
<dbReference type="InterPro" id="IPR044730">
    <property type="entry name" value="RNase_H-like_dom_plant"/>
</dbReference>
<dbReference type="Proteomes" id="UP001280121">
    <property type="component" value="Unassembled WGS sequence"/>
</dbReference>
<comment type="caution">
    <text evidence="2">The sequence shown here is derived from an EMBL/GenBank/DDBJ whole genome shotgun (WGS) entry which is preliminary data.</text>
</comment>
<feature type="domain" description="RNase H type-1" evidence="1">
    <location>
        <begin position="17"/>
        <end position="127"/>
    </location>
</feature>
<dbReference type="SUPFAM" id="SSF53098">
    <property type="entry name" value="Ribonuclease H-like"/>
    <property type="match status" value="1"/>
</dbReference>
<organism evidence="2 3">
    <name type="scientific">Dipteronia dyeriana</name>
    <dbReference type="NCBI Taxonomy" id="168575"/>
    <lineage>
        <taxon>Eukaryota</taxon>
        <taxon>Viridiplantae</taxon>
        <taxon>Streptophyta</taxon>
        <taxon>Embryophyta</taxon>
        <taxon>Tracheophyta</taxon>
        <taxon>Spermatophyta</taxon>
        <taxon>Magnoliopsida</taxon>
        <taxon>eudicotyledons</taxon>
        <taxon>Gunneridae</taxon>
        <taxon>Pentapetalae</taxon>
        <taxon>rosids</taxon>
        <taxon>malvids</taxon>
        <taxon>Sapindales</taxon>
        <taxon>Sapindaceae</taxon>
        <taxon>Hippocastanoideae</taxon>
        <taxon>Acereae</taxon>
        <taxon>Dipteronia</taxon>
    </lineage>
</organism>
<dbReference type="GO" id="GO:0003676">
    <property type="term" value="F:nucleic acid binding"/>
    <property type="evidence" value="ECO:0007669"/>
    <property type="project" value="InterPro"/>
</dbReference>
<name>A0AAD9XL69_9ROSI</name>
<dbReference type="InterPro" id="IPR036397">
    <property type="entry name" value="RNaseH_sf"/>
</dbReference>
<proteinExistence type="predicted"/>
<protein>
    <recommendedName>
        <fullName evidence="1">RNase H type-1 domain-containing protein</fullName>
    </recommendedName>
</protein>
<dbReference type="AlphaFoldDB" id="A0AAD9XL69"/>